<evidence type="ECO:0000313" key="2">
    <source>
        <dbReference type="EMBL" id="TDA95747.1"/>
    </source>
</evidence>
<keyword evidence="1" id="KW-1133">Transmembrane helix</keyword>
<feature type="transmembrane region" description="Helical" evidence="1">
    <location>
        <begin position="88"/>
        <end position="107"/>
    </location>
</feature>
<feature type="transmembrane region" description="Helical" evidence="1">
    <location>
        <begin position="232"/>
        <end position="251"/>
    </location>
</feature>
<feature type="transmembrane region" description="Helical" evidence="1">
    <location>
        <begin position="138"/>
        <end position="157"/>
    </location>
</feature>
<sequence>MYHAQAYRLCASPAKSIAIALVSLAFALFAISFEALEITDRSRYVVHIAAADVIVFRYLPEGVLTYLVNEPLWKLLNYALNLAFDNPLDAIKCYVFVASFVSAYIVLSHDSRYFLLLLAFILLPQFLKNYIAHLRQGVAISVFLIGWLGFTGRWRIFIIMLTPFIHSSFFFLLVILGIQKALSYISITIAPRMILYAIIIGAMSLASLVLAEALGARQTSYEYFGADISGKGFVFWLAIFSLFASQGGAFIQKHLLAMSVLLFYLVSYTFLPVAARIFESGIILVLLASLSLSPGRFLLFLPAFFLFFFMQWLPRIGVEGLGWMGTLG</sequence>
<reference evidence="2 3" key="1">
    <citation type="submission" date="2019-03" db="EMBL/GenBank/DDBJ databases">
        <title>Halomonas marinisediminis sp. nov., a moderately halophilic bacterium isolated from the Bohai Gulf.</title>
        <authorList>
            <person name="Ji X."/>
        </authorList>
    </citation>
    <scope>NUCLEOTIDE SEQUENCE [LARGE SCALE GENOMIC DNA]</scope>
    <source>
        <strain evidence="2 3">204</strain>
    </source>
</reference>
<dbReference type="EMBL" id="SLTR01000027">
    <property type="protein sequence ID" value="TDA95747.1"/>
    <property type="molecule type" value="Genomic_DNA"/>
</dbReference>
<evidence type="ECO:0000313" key="3">
    <source>
        <dbReference type="Proteomes" id="UP000294823"/>
    </source>
</evidence>
<comment type="caution">
    <text evidence="2">The sequence shown here is derived from an EMBL/GenBank/DDBJ whole genome shotgun (WGS) entry which is preliminary data.</text>
</comment>
<feature type="transmembrane region" description="Helical" evidence="1">
    <location>
        <begin position="193"/>
        <end position="211"/>
    </location>
</feature>
<dbReference type="Proteomes" id="UP000294823">
    <property type="component" value="Unassembled WGS sequence"/>
</dbReference>
<keyword evidence="3" id="KW-1185">Reference proteome</keyword>
<protein>
    <recommendedName>
        <fullName evidence="4">EpsG family protein</fullName>
    </recommendedName>
</protein>
<keyword evidence="1" id="KW-0472">Membrane</keyword>
<dbReference type="RefSeq" id="WP_132045317.1">
    <property type="nucleotide sequence ID" value="NZ_SLTR01000027.1"/>
</dbReference>
<gene>
    <name evidence="2" type="ORF">E0702_15095</name>
</gene>
<accession>A0ABY2D3C6</accession>
<feature type="transmembrane region" description="Helical" evidence="1">
    <location>
        <begin position="17"/>
        <end position="36"/>
    </location>
</feature>
<keyword evidence="1" id="KW-0812">Transmembrane</keyword>
<feature type="transmembrane region" description="Helical" evidence="1">
    <location>
        <begin position="263"/>
        <end position="290"/>
    </location>
</feature>
<organism evidence="2 3">
    <name type="scientific">Halomonas marinisediminis</name>
    <dbReference type="NCBI Taxonomy" id="2546095"/>
    <lineage>
        <taxon>Bacteria</taxon>
        <taxon>Pseudomonadati</taxon>
        <taxon>Pseudomonadota</taxon>
        <taxon>Gammaproteobacteria</taxon>
        <taxon>Oceanospirillales</taxon>
        <taxon>Halomonadaceae</taxon>
        <taxon>Halomonas</taxon>
    </lineage>
</organism>
<proteinExistence type="predicted"/>
<evidence type="ECO:0000256" key="1">
    <source>
        <dbReference type="SAM" id="Phobius"/>
    </source>
</evidence>
<evidence type="ECO:0008006" key="4">
    <source>
        <dbReference type="Google" id="ProtNLM"/>
    </source>
</evidence>
<name>A0ABY2D3C6_9GAMM</name>